<sequence>MVNPAVWSTLRPQESRLSNRVARWWTNTATTRLMPEKAMASIVMLITWEVWKERNRRLFQCQEMSTMVIMSVIKQEARAWVAAGAKDLAYLILLE</sequence>
<reference evidence="1" key="1">
    <citation type="submission" date="2020-05" db="EMBL/GenBank/DDBJ databases">
        <title>WGS assembly of Panicum virgatum.</title>
        <authorList>
            <person name="Lovell J.T."/>
            <person name="Jenkins J."/>
            <person name="Shu S."/>
            <person name="Juenger T.E."/>
            <person name="Schmutz J."/>
        </authorList>
    </citation>
    <scope>NUCLEOTIDE SEQUENCE</scope>
    <source>
        <strain evidence="1">AP13</strain>
    </source>
</reference>
<dbReference type="AlphaFoldDB" id="A0A8T0R7Y8"/>
<dbReference type="EMBL" id="CM029047">
    <property type="protein sequence ID" value="KAG2581851.1"/>
    <property type="molecule type" value="Genomic_DNA"/>
</dbReference>
<name>A0A8T0R7Y8_PANVG</name>
<gene>
    <name evidence="1" type="ORF">PVAP13_6KG072000</name>
</gene>
<evidence type="ECO:0000313" key="1">
    <source>
        <dbReference type="EMBL" id="KAG2581851.1"/>
    </source>
</evidence>
<protein>
    <submittedName>
        <fullName evidence="1">Uncharacterized protein</fullName>
    </submittedName>
</protein>
<accession>A0A8T0R7Y8</accession>
<keyword evidence="2" id="KW-1185">Reference proteome</keyword>
<comment type="caution">
    <text evidence="1">The sequence shown here is derived from an EMBL/GenBank/DDBJ whole genome shotgun (WGS) entry which is preliminary data.</text>
</comment>
<dbReference type="Proteomes" id="UP000823388">
    <property type="component" value="Chromosome 6K"/>
</dbReference>
<proteinExistence type="predicted"/>
<evidence type="ECO:0000313" key="2">
    <source>
        <dbReference type="Proteomes" id="UP000823388"/>
    </source>
</evidence>
<organism evidence="1 2">
    <name type="scientific">Panicum virgatum</name>
    <name type="common">Blackwell switchgrass</name>
    <dbReference type="NCBI Taxonomy" id="38727"/>
    <lineage>
        <taxon>Eukaryota</taxon>
        <taxon>Viridiplantae</taxon>
        <taxon>Streptophyta</taxon>
        <taxon>Embryophyta</taxon>
        <taxon>Tracheophyta</taxon>
        <taxon>Spermatophyta</taxon>
        <taxon>Magnoliopsida</taxon>
        <taxon>Liliopsida</taxon>
        <taxon>Poales</taxon>
        <taxon>Poaceae</taxon>
        <taxon>PACMAD clade</taxon>
        <taxon>Panicoideae</taxon>
        <taxon>Panicodae</taxon>
        <taxon>Paniceae</taxon>
        <taxon>Panicinae</taxon>
        <taxon>Panicum</taxon>
        <taxon>Panicum sect. Hiantes</taxon>
    </lineage>
</organism>